<protein>
    <submittedName>
        <fullName evidence="1">Uncharacterized protein</fullName>
    </submittedName>
</protein>
<gene>
    <name evidence="1" type="ORF">Pyn_27929</name>
</gene>
<reference evidence="1 2" key="1">
    <citation type="submission" date="2018-02" db="EMBL/GenBank/DDBJ databases">
        <title>Draft genome of wild Prunus yedoensis var. nudiflora.</title>
        <authorList>
            <person name="Baek S."/>
            <person name="Kim J.-H."/>
            <person name="Choi K."/>
            <person name="Kim G.-B."/>
            <person name="Cho A."/>
            <person name="Jang H."/>
            <person name="Shin C.-H."/>
            <person name="Yu H.-J."/>
            <person name="Mun J.-H."/>
        </authorList>
    </citation>
    <scope>NUCLEOTIDE SEQUENCE [LARGE SCALE GENOMIC DNA]</scope>
    <source>
        <strain evidence="2">cv. Jeju island</strain>
        <tissue evidence="1">Leaf</tissue>
    </source>
</reference>
<name>A0A314YHE4_PRUYE</name>
<dbReference type="Proteomes" id="UP000250321">
    <property type="component" value="Unassembled WGS sequence"/>
</dbReference>
<proteinExistence type="predicted"/>
<dbReference type="AlphaFoldDB" id="A0A314YHE4"/>
<organism evidence="1 2">
    <name type="scientific">Prunus yedoensis var. nudiflora</name>
    <dbReference type="NCBI Taxonomy" id="2094558"/>
    <lineage>
        <taxon>Eukaryota</taxon>
        <taxon>Viridiplantae</taxon>
        <taxon>Streptophyta</taxon>
        <taxon>Embryophyta</taxon>
        <taxon>Tracheophyta</taxon>
        <taxon>Spermatophyta</taxon>
        <taxon>Magnoliopsida</taxon>
        <taxon>eudicotyledons</taxon>
        <taxon>Gunneridae</taxon>
        <taxon>Pentapetalae</taxon>
        <taxon>rosids</taxon>
        <taxon>fabids</taxon>
        <taxon>Rosales</taxon>
        <taxon>Rosaceae</taxon>
        <taxon>Amygdaloideae</taxon>
        <taxon>Amygdaleae</taxon>
        <taxon>Prunus</taxon>
    </lineage>
</organism>
<comment type="caution">
    <text evidence="1">The sequence shown here is derived from an EMBL/GenBank/DDBJ whole genome shotgun (WGS) entry which is preliminary data.</text>
</comment>
<keyword evidence="2" id="KW-1185">Reference proteome</keyword>
<evidence type="ECO:0000313" key="1">
    <source>
        <dbReference type="EMBL" id="PQQ06962.1"/>
    </source>
</evidence>
<accession>A0A314YHE4</accession>
<sequence>MVGKDAKKAFDEMKKLKNLTQTDEEYIELMADDEIYDSVLSKPDNAVMQQLRGLKRGQMSQLKGLMMQRNNVCF</sequence>
<dbReference type="EMBL" id="PJQY01000915">
    <property type="protein sequence ID" value="PQQ06962.1"/>
    <property type="molecule type" value="Genomic_DNA"/>
</dbReference>
<evidence type="ECO:0000313" key="2">
    <source>
        <dbReference type="Proteomes" id="UP000250321"/>
    </source>
</evidence>